<evidence type="ECO:0000259" key="4">
    <source>
        <dbReference type="PROSITE" id="PS50850"/>
    </source>
</evidence>
<feature type="domain" description="Major facilitator superfamily (MFS) profile" evidence="4">
    <location>
        <begin position="47"/>
        <end position="434"/>
    </location>
</feature>
<dbReference type="Proteomes" id="UP001140074">
    <property type="component" value="Unassembled WGS sequence"/>
</dbReference>
<dbReference type="Gene3D" id="1.20.1250.20">
    <property type="entry name" value="MFS general substrate transporter like domains"/>
    <property type="match status" value="1"/>
</dbReference>
<dbReference type="InterPro" id="IPR011701">
    <property type="entry name" value="MFS"/>
</dbReference>
<dbReference type="GO" id="GO:0022857">
    <property type="term" value="F:transmembrane transporter activity"/>
    <property type="evidence" value="ECO:0007669"/>
    <property type="project" value="InterPro"/>
</dbReference>
<dbReference type="AlphaFoldDB" id="A0A9W8IW74"/>
<evidence type="ECO:0000256" key="3">
    <source>
        <dbReference type="SAM" id="Phobius"/>
    </source>
</evidence>
<comment type="subcellular location">
    <subcellularLocation>
        <location evidence="1">Membrane</location>
        <topology evidence="1">Multi-pass membrane protein</topology>
    </subcellularLocation>
</comment>
<feature type="transmembrane region" description="Helical" evidence="3">
    <location>
        <begin position="379"/>
        <end position="399"/>
    </location>
</feature>
<dbReference type="GO" id="GO:0016020">
    <property type="term" value="C:membrane"/>
    <property type="evidence" value="ECO:0007669"/>
    <property type="project" value="UniProtKB-SubCell"/>
</dbReference>
<dbReference type="InterPro" id="IPR050327">
    <property type="entry name" value="Proton-linked_MCT"/>
</dbReference>
<sequence length="441" mass="47167">MVLDKKSSDWVHKSTTESPATGALFTDDGAELDNVLDPTLAFPTYTRYAVVASCFVIQGLSCGLVHSWGVQQEYLAANVYVGEPSKIKTLGYIGTLMYFSLYLWGMLAGWLAEVWSYRKLCFIGIVIMALGQLLASFCKEPWQLCLTEGIVFGLGIGLVFSPTSTAPARWFTKRRGLATGIAVAGVGVGGLVIAPLTEFLVRETSVEWSLRISAIYIIVLGSIACYFVRVPFQDKTRTLRNFDWHAFGDRRFAIHACMVFFVTAAYIVPYAFLPEFWVAKGLSSQTASVLIAVANVASSVGRVATGFAADYIGVLNSLVLCLAIASISCYVLWPFATGVGVGVVMGLCYGFTAGGYWSLAPLAAGKLFGIDKLASNAGIFYTVSAVGAWLGGPVAGAILSGPGHGTNYIGMSVYVGVLWLAALVLAVVNRTLFSKSILAKI</sequence>
<feature type="transmembrane region" description="Helical" evidence="3">
    <location>
        <begin position="48"/>
        <end position="69"/>
    </location>
</feature>
<dbReference type="Pfam" id="PF07690">
    <property type="entry name" value="MFS_1"/>
    <property type="match status" value="1"/>
</dbReference>
<feature type="transmembrane region" description="Helical" evidence="3">
    <location>
        <begin position="411"/>
        <end position="433"/>
    </location>
</feature>
<dbReference type="InterPro" id="IPR020846">
    <property type="entry name" value="MFS_dom"/>
</dbReference>
<dbReference type="PANTHER" id="PTHR11360">
    <property type="entry name" value="MONOCARBOXYLATE TRANSPORTER"/>
    <property type="match status" value="1"/>
</dbReference>
<keyword evidence="6" id="KW-1185">Reference proteome</keyword>
<keyword evidence="3" id="KW-0472">Membrane</keyword>
<dbReference type="PROSITE" id="PS50850">
    <property type="entry name" value="MFS"/>
    <property type="match status" value="1"/>
</dbReference>
<feature type="transmembrane region" description="Helical" evidence="3">
    <location>
        <begin position="311"/>
        <end position="333"/>
    </location>
</feature>
<evidence type="ECO:0000256" key="1">
    <source>
        <dbReference type="ARBA" id="ARBA00004141"/>
    </source>
</evidence>
<dbReference type="InterPro" id="IPR036259">
    <property type="entry name" value="MFS_trans_sf"/>
</dbReference>
<gene>
    <name evidence="5" type="ORF">GGH94_000370</name>
</gene>
<proteinExistence type="inferred from homology"/>
<dbReference type="PANTHER" id="PTHR11360:SF284">
    <property type="entry name" value="EG:103B4.3 PROTEIN-RELATED"/>
    <property type="match status" value="1"/>
</dbReference>
<feature type="transmembrane region" description="Helical" evidence="3">
    <location>
        <begin position="208"/>
        <end position="232"/>
    </location>
</feature>
<evidence type="ECO:0000313" key="6">
    <source>
        <dbReference type="Proteomes" id="UP001140074"/>
    </source>
</evidence>
<accession>A0A9W8IW74</accession>
<dbReference type="SUPFAM" id="SSF103473">
    <property type="entry name" value="MFS general substrate transporter"/>
    <property type="match status" value="1"/>
</dbReference>
<reference evidence="5" key="1">
    <citation type="submission" date="2022-07" db="EMBL/GenBank/DDBJ databases">
        <title>Phylogenomic reconstructions and comparative analyses of Kickxellomycotina fungi.</title>
        <authorList>
            <person name="Reynolds N.K."/>
            <person name="Stajich J.E."/>
            <person name="Barry K."/>
            <person name="Grigoriev I.V."/>
            <person name="Crous P."/>
            <person name="Smith M.E."/>
        </authorList>
    </citation>
    <scope>NUCLEOTIDE SEQUENCE</scope>
    <source>
        <strain evidence="5">RSA 476</strain>
    </source>
</reference>
<feature type="transmembrane region" description="Helical" evidence="3">
    <location>
        <begin position="89"/>
        <end position="108"/>
    </location>
</feature>
<name>A0A9W8IW74_9FUNG</name>
<evidence type="ECO:0000313" key="5">
    <source>
        <dbReference type="EMBL" id="KAJ2868102.1"/>
    </source>
</evidence>
<feature type="transmembrane region" description="Helical" evidence="3">
    <location>
        <begin position="177"/>
        <end position="196"/>
    </location>
</feature>
<feature type="transmembrane region" description="Helical" evidence="3">
    <location>
        <begin position="252"/>
        <end position="273"/>
    </location>
</feature>
<protein>
    <recommendedName>
        <fullName evidence="4">Major facilitator superfamily (MFS) profile domain-containing protein</fullName>
    </recommendedName>
</protein>
<keyword evidence="3" id="KW-0812">Transmembrane</keyword>
<feature type="transmembrane region" description="Helical" evidence="3">
    <location>
        <begin position="149"/>
        <end position="170"/>
    </location>
</feature>
<feature type="transmembrane region" description="Helical" evidence="3">
    <location>
        <begin position="339"/>
        <end position="359"/>
    </location>
</feature>
<evidence type="ECO:0000256" key="2">
    <source>
        <dbReference type="ARBA" id="ARBA00006727"/>
    </source>
</evidence>
<dbReference type="EMBL" id="JANBUY010000007">
    <property type="protein sequence ID" value="KAJ2868102.1"/>
    <property type="molecule type" value="Genomic_DNA"/>
</dbReference>
<feature type="transmembrane region" description="Helical" evidence="3">
    <location>
        <begin position="120"/>
        <end position="137"/>
    </location>
</feature>
<organism evidence="5 6">
    <name type="scientific">Coemansia aciculifera</name>
    <dbReference type="NCBI Taxonomy" id="417176"/>
    <lineage>
        <taxon>Eukaryota</taxon>
        <taxon>Fungi</taxon>
        <taxon>Fungi incertae sedis</taxon>
        <taxon>Zoopagomycota</taxon>
        <taxon>Kickxellomycotina</taxon>
        <taxon>Kickxellomycetes</taxon>
        <taxon>Kickxellales</taxon>
        <taxon>Kickxellaceae</taxon>
        <taxon>Coemansia</taxon>
    </lineage>
</organism>
<comment type="caution">
    <text evidence="5">The sequence shown here is derived from an EMBL/GenBank/DDBJ whole genome shotgun (WGS) entry which is preliminary data.</text>
</comment>
<keyword evidence="3" id="KW-1133">Transmembrane helix</keyword>
<comment type="similarity">
    <text evidence="2">Belongs to the major facilitator superfamily. Monocarboxylate porter (TC 2.A.1.13) family.</text>
</comment>